<keyword evidence="4" id="KW-1185">Reference proteome</keyword>
<dbReference type="CDD" id="cd04301">
    <property type="entry name" value="NAT_SF"/>
    <property type="match status" value="1"/>
</dbReference>
<dbReference type="Gene3D" id="3.40.630.30">
    <property type="match status" value="1"/>
</dbReference>
<dbReference type="InterPro" id="IPR016181">
    <property type="entry name" value="Acyl_CoA_acyltransferase"/>
</dbReference>
<dbReference type="GO" id="GO:0004343">
    <property type="term" value="F:glucosamine 6-phosphate N-acetyltransferase activity"/>
    <property type="evidence" value="ECO:0007669"/>
    <property type="project" value="TreeGrafter"/>
</dbReference>
<name>A0A410D5C8_9BACL</name>
<dbReference type="Proteomes" id="UP000326951">
    <property type="component" value="Chromosome"/>
</dbReference>
<sequence length="149" mass="16788">MTIEWKELDRTAIDQYLDLLGDLDAQNRLPVNKAPQLLNRLNDYPYYKIYGLFDAAQLIASYTLIILDNFGHGGKKIAIVENVVVAGAARGQGIGKKMMQDAMRRAAKQNCYKLMLASDIKRSGAHAFYEKLGFEQHGMSFRTEVKADD</sequence>
<dbReference type="InterPro" id="IPR000182">
    <property type="entry name" value="GNAT_dom"/>
</dbReference>
<dbReference type="PANTHER" id="PTHR13355:SF11">
    <property type="entry name" value="GLUCOSAMINE 6-PHOSPHATE N-ACETYLTRANSFERASE"/>
    <property type="match status" value="1"/>
</dbReference>
<dbReference type="AlphaFoldDB" id="A0A410D5C8"/>
<evidence type="ECO:0000313" key="3">
    <source>
        <dbReference type="EMBL" id="QAA21318.1"/>
    </source>
</evidence>
<dbReference type="PANTHER" id="PTHR13355">
    <property type="entry name" value="GLUCOSAMINE 6-PHOSPHATE N-ACETYLTRANSFERASE"/>
    <property type="match status" value="1"/>
</dbReference>
<evidence type="ECO:0000313" key="5">
    <source>
        <dbReference type="Proteomes" id="UP000326951"/>
    </source>
</evidence>
<dbReference type="Pfam" id="PF00583">
    <property type="entry name" value="Acetyltransf_1"/>
    <property type="match status" value="1"/>
</dbReference>
<dbReference type="InterPro" id="IPR039143">
    <property type="entry name" value="GNPNAT1-like"/>
</dbReference>
<gene>
    <name evidence="3" type="ORF">C0674_00950</name>
    <name evidence="2" type="ORF">St703_02380</name>
</gene>
<organism evidence="2 5">
    <name type="scientific">Sporolactobacillus terrae</name>
    <dbReference type="NCBI Taxonomy" id="269673"/>
    <lineage>
        <taxon>Bacteria</taxon>
        <taxon>Bacillati</taxon>
        <taxon>Bacillota</taxon>
        <taxon>Bacilli</taxon>
        <taxon>Bacillales</taxon>
        <taxon>Sporolactobacillaceae</taxon>
        <taxon>Sporolactobacillus</taxon>
    </lineage>
</organism>
<dbReference type="Proteomes" id="UP000285882">
    <property type="component" value="Chromosome"/>
</dbReference>
<proteinExistence type="predicted"/>
<reference evidence="2 5" key="2">
    <citation type="submission" date="2019-09" db="EMBL/GenBank/DDBJ databases">
        <title>Complete genome sequence of Sporolactobacillus terrae 70-3.</title>
        <authorList>
            <person name="Tanaka N."/>
            <person name="Shiwa Y."/>
            <person name="Fujita N."/>
            <person name="Tanasupawat S."/>
        </authorList>
    </citation>
    <scope>NUCLEOTIDE SEQUENCE [LARGE SCALE GENOMIC DNA]</scope>
    <source>
        <strain evidence="2 5">70-3</strain>
    </source>
</reference>
<protein>
    <submittedName>
        <fullName evidence="3">GNAT family N-acetyltransferase</fullName>
    </submittedName>
</protein>
<evidence type="ECO:0000313" key="2">
    <source>
        <dbReference type="EMBL" id="BBN97533.1"/>
    </source>
</evidence>
<dbReference type="RefSeq" id="WP_028976856.1">
    <property type="nucleotide sequence ID" value="NZ_AP021853.1"/>
</dbReference>
<evidence type="ECO:0000259" key="1">
    <source>
        <dbReference type="PROSITE" id="PS51186"/>
    </source>
</evidence>
<dbReference type="SUPFAM" id="SSF55729">
    <property type="entry name" value="Acyl-CoA N-acyltransferases (Nat)"/>
    <property type="match status" value="1"/>
</dbReference>
<reference evidence="3 4" key="1">
    <citation type="submission" date="2018-01" db="EMBL/GenBank/DDBJ databases">
        <title>Complete genome sequencing of Sporolactobacillus terrae DLG3.</title>
        <authorList>
            <person name="Nam Y.-D."/>
            <person name="Kang J."/>
            <person name="Chung W.-H."/>
        </authorList>
    </citation>
    <scope>NUCLEOTIDE SEQUENCE [LARGE SCALE GENOMIC DNA]</scope>
    <source>
        <strain evidence="3 4">DLG3</strain>
    </source>
</reference>
<feature type="domain" description="N-acetyltransferase" evidence="1">
    <location>
        <begin position="3"/>
        <end position="149"/>
    </location>
</feature>
<dbReference type="PROSITE" id="PS51186">
    <property type="entry name" value="GNAT"/>
    <property type="match status" value="1"/>
</dbReference>
<evidence type="ECO:0000313" key="4">
    <source>
        <dbReference type="Proteomes" id="UP000285882"/>
    </source>
</evidence>
<dbReference type="EMBL" id="CP025688">
    <property type="protein sequence ID" value="QAA21318.1"/>
    <property type="molecule type" value="Genomic_DNA"/>
</dbReference>
<accession>A0A410D5C8</accession>
<dbReference type="EMBL" id="AP021853">
    <property type="protein sequence ID" value="BBN97533.1"/>
    <property type="molecule type" value="Genomic_DNA"/>
</dbReference>
<dbReference type="STRING" id="1449983.GCA_000647835_02225"/>